<gene>
    <name evidence="5" type="ORF">DY240_09160</name>
</gene>
<dbReference type="SMART" id="SM00701">
    <property type="entry name" value="PGRP"/>
    <property type="match status" value="1"/>
</dbReference>
<evidence type="ECO:0000256" key="3">
    <source>
        <dbReference type="SAM" id="MobiDB-lite"/>
    </source>
</evidence>
<dbReference type="GO" id="GO:0008270">
    <property type="term" value="F:zinc ion binding"/>
    <property type="evidence" value="ECO:0007669"/>
    <property type="project" value="InterPro"/>
</dbReference>
<dbReference type="EMBL" id="QUAL01000082">
    <property type="protein sequence ID" value="RIQ28196.1"/>
    <property type="molecule type" value="Genomic_DNA"/>
</dbReference>
<dbReference type="InterPro" id="IPR028994">
    <property type="entry name" value="Integrin_alpha_N"/>
</dbReference>
<comment type="similarity">
    <text evidence="1">Belongs to the N-acetylmuramoyl-L-alanine amidase 2 family.</text>
</comment>
<feature type="domain" description="Peptidoglycan recognition protein family" evidence="4">
    <location>
        <begin position="215"/>
        <end position="372"/>
    </location>
</feature>
<dbReference type="AlphaFoldDB" id="A0A418KTG5"/>
<dbReference type="Gene3D" id="3.40.80.10">
    <property type="entry name" value="Peptidoglycan recognition protein-like"/>
    <property type="match status" value="1"/>
</dbReference>
<reference evidence="5 6" key="1">
    <citation type="submission" date="2018-09" db="EMBL/GenBank/DDBJ databases">
        <title>Isolation, diversity and antifungal activity of actinobacteria from wheat.</title>
        <authorList>
            <person name="Han C."/>
        </authorList>
    </citation>
    <scope>NUCLEOTIDE SEQUENCE [LARGE SCALE GENOMIC DNA]</scope>
    <source>
        <strain evidence="5 6">NEAU-YY265</strain>
    </source>
</reference>
<organism evidence="5 6">
    <name type="scientific">Jiangella rhizosphaerae</name>
    <dbReference type="NCBI Taxonomy" id="2293569"/>
    <lineage>
        <taxon>Bacteria</taxon>
        <taxon>Bacillati</taxon>
        <taxon>Actinomycetota</taxon>
        <taxon>Actinomycetes</taxon>
        <taxon>Jiangellales</taxon>
        <taxon>Jiangellaceae</taxon>
        <taxon>Jiangella</taxon>
    </lineage>
</organism>
<evidence type="ECO:0000313" key="6">
    <source>
        <dbReference type="Proteomes" id="UP000284057"/>
    </source>
</evidence>
<keyword evidence="6" id="KW-1185">Reference proteome</keyword>
<dbReference type="SUPFAM" id="SSF55846">
    <property type="entry name" value="N-acetylmuramoyl-L-alanine amidase-like"/>
    <property type="match status" value="1"/>
</dbReference>
<dbReference type="PANTHER" id="PTHR11022:SF41">
    <property type="entry name" value="PEPTIDOGLYCAN-RECOGNITION PROTEIN LC-RELATED"/>
    <property type="match status" value="1"/>
</dbReference>
<feature type="compositionally biased region" description="Low complexity" evidence="3">
    <location>
        <begin position="139"/>
        <end position="149"/>
    </location>
</feature>
<dbReference type="Gene3D" id="2.130.10.130">
    <property type="entry name" value="Integrin alpha, N-terminal"/>
    <property type="match status" value="1"/>
</dbReference>
<dbReference type="SUPFAM" id="SSF69318">
    <property type="entry name" value="Integrin alpha N-terminal domain"/>
    <property type="match status" value="1"/>
</dbReference>
<dbReference type="InterPro" id="IPR015510">
    <property type="entry name" value="PGRP"/>
</dbReference>
<dbReference type="InterPro" id="IPR036505">
    <property type="entry name" value="Amidase/PGRP_sf"/>
</dbReference>
<dbReference type="PANTHER" id="PTHR11022">
    <property type="entry name" value="PEPTIDOGLYCAN RECOGNITION PROTEIN"/>
    <property type="match status" value="1"/>
</dbReference>
<name>A0A418KTG5_9ACTN</name>
<feature type="compositionally biased region" description="Low complexity" evidence="3">
    <location>
        <begin position="185"/>
        <end position="199"/>
    </location>
</feature>
<keyword evidence="2" id="KW-0732">Signal</keyword>
<dbReference type="GO" id="GO:0008745">
    <property type="term" value="F:N-acetylmuramoyl-L-alanine amidase activity"/>
    <property type="evidence" value="ECO:0007669"/>
    <property type="project" value="InterPro"/>
</dbReference>
<dbReference type="InterPro" id="IPR006619">
    <property type="entry name" value="PGRP_domain_met/bac"/>
</dbReference>
<evidence type="ECO:0000256" key="2">
    <source>
        <dbReference type="ARBA" id="ARBA00022729"/>
    </source>
</evidence>
<sequence>MSVPGPASPSTAAEPPPGAVVPEAEPDGTPLRGAEPVPAGVAPVESVPPPDAPLVRAAPAPADDGLQTVALLPAAAGGVARLRPTSVRTGALAVEPFQAVGVTWAGGADPQAWVRVRADGDTEWSPWYELHGDDEHAPEPGTAEAATATRDGTDPLLVPSSDEVEVTVAASGGSSLPRDLRLDLIDPGADPASPAAESTAETDAESDLDLAAARPTIRSRAQWGADETLRAEPPEFGVVHGAFVHHTVSANAYAAEDVPAMIRSIYSFHVRSRGWNDIGYNFIVDRFGRLWEGRYGGVTRAVVGAHTQGYNDDAFAVSALGTYQDTPPSNALLRATSSLIGWKFDVHGVNPLRAADYDGERWTPIAGHRDAAATACPGDELYSRLSLIRAGTLRAMGIGGDATGGRDLDGASFGDIVARQRLGGSLWLWPGRWSGGFGLRVSIGVGWDVMDVKLLPGDLDGDGRDDLLARRRIDGTMWFYPGIDGGRLGRAVRLGSGWSVFDALAAVGDWNGDGRPDIVARHRNGSLVLYAGNGAGGLLSGRTIGNGWQVMTAIVGPGDWNADGAPDVIARRGDGVLLLYPGTGTGGFGSPRQIGSGWNGMTGITGGADVNGDGVVDLLAWTSGGILYAYPGNGRGGFLPRVQYGGGWNAFDLRS</sequence>
<dbReference type="CDD" id="cd06583">
    <property type="entry name" value="PGRP"/>
    <property type="match status" value="1"/>
</dbReference>
<dbReference type="InterPro" id="IPR013517">
    <property type="entry name" value="FG-GAP"/>
</dbReference>
<feature type="region of interest" description="Disordered" evidence="3">
    <location>
        <begin position="179"/>
        <end position="207"/>
    </location>
</feature>
<comment type="caution">
    <text evidence="5">The sequence shown here is derived from an EMBL/GenBank/DDBJ whole genome shotgun (WGS) entry which is preliminary data.</text>
</comment>
<feature type="region of interest" description="Disordered" evidence="3">
    <location>
        <begin position="1"/>
        <end position="59"/>
    </location>
</feature>
<evidence type="ECO:0000259" key="4">
    <source>
        <dbReference type="SMART" id="SM00701"/>
    </source>
</evidence>
<evidence type="ECO:0000256" key="1">
    <source>
        <dbReference type="ARBA" id="ARBA00007553"/>
    </source>
</evidence>
<dbReference type="GO" id="GO:0009253">
    <property type="term" value="P:peptidoglycan catabolic process"/>
    <property type="evidence" value="ECO:0007669"/>
    <property type="project" value="InterPro"/>
</dbReference>
<feature type="region of interest" description="Disordered" evidence="3">
    <location>
        <begin position="133"/>
        <end position="155"/>
    </location>
</feature>
<dbReference type="Pfam" id="PF01510">
    <property type="entry name" value="Amidase_2"/>
    <property type="match status" value="1"/>
</dbReference>
<dbReference type="InterPro" id="IPR002502">
    <property type="entry name" value="Amidase_domain"/>
</dbReference>
<dbReference type="Proteomes" id="UP000284057">
    <property type="component" value="Unassembled WGS sequence"/>
</dbReference>
<dbReference type="Pfam" id="PF13517">
    <property type="entry name" value="FG-GAP_3"/>
    <property type="match status" value="1"/>
</dbReference>
<protein>
    <recommendedName>
        <fullName evidence="4">Peptidoglycan recognition protein family domain-containing protein</fullName>
    </recommendedName>
</protein>
<feature type="compositionally biased region" description="Low complexity" evidence="3">
    <location>
        <begin position="1"/>
        <end position="13"/>
    </location>
</feature>
<evidence type="ECO:0000313" key="5">
    <source>
        <dbReference type="EMBL" id="RIQ28196.1"/>
    </source>
</evidence>
<proteinExistence type="inferred from homology"/>
<accession>A0A418KTG5</accession>